<dbReference type="InterPro" id="IPR001242">
    <property type="entry name" value="Condensation_dom"/>
</dbReference>
<dbReference type="CDD" id="cd02440">
    <property type="entry name" value="AdoMet_MTases"/>
    <property type="match status" value="1"/>
</dbReference>
<dbReference type="InterPro" id="IPR042099">
    <property type="entry name" value="ANL_N_sf"/>
</dbReference>
<evidence type="ECO:0000256" key="10">
    <source>
        <dbReference type="PROSITE-ProRule" id="PRU01363"/>
    </source>
</evidence>
<dbReference type="InterPro" id="IPR013120">
    <property type="entry name" value="FAR_NAD-bd"/>
</dbReference>
<dbReference type="Gene3D" id="3.40.50.720">
    <property type="entry name" value="NAD(P)-binding Rossmann-like Domain"/>
    <property type="match status" value="2"/>
</dbReference>
<dbReference type="Pfam" id="PF21089">
    <property type="entry name" value="PKS_DH_N"/>
    <property type="match status" value="1"/>
</dbReference>
<comment type="similarity">
    <text evidence="9">In the C-terminal section; belongs to the NRP synthetase family.</text>
</comment>
<dbReference type="GO" id="GO:0016874">
    <property type="term" value="F:ligase activity"/>
    <property type="evidence" value="ECO:0007669"/>
    <property type="project" value="UniProtKB-KW"/>
</dbReference>
<dbReference type="Pfam" id="PF00109">
    <property type="entry name" value="ketoacyl-synt"/>
    <property type="match status" value="1"/>
</dbReference>
<evidence type="ECO:0000313" key="15">
    <source>
        <dbReference type="EMBL" id="TQN68727.1"/>
    </source>
</evidence>
<dbReference type="GO" id="GO:0008168">
    <property type="term" value="F:methyltransferase activity"/>
    <property type="evidence" value="ECO:0007669"/>
    <property type="project" value="UniProtKB-KW"/>
</dbReference>
<dbReference type="InterPro" id="IPR020806">
    <property type="entry name" value="PKS_PP-bd"/>
</dbReference>
<dbReference type="Pfam" id="PF14765">
    <property type="entry name" value="PS-DH"/>
    <property type="match status" value="1"/>
</dbReference>
<feature type="region of interest" description="Disordered" evidence="11">
    <location>
        <begin position="2616"/>
        <end position="2694"/>
    </location>
</feature>
<dbReference type="PROSITE" id="PS52019">
    <property type="entry name" value="PKS_MFAS_DH"/>
    <property type="match status" value="1"/>
</dbReference>
<accession>A0A5Q4BQ52</accession>
<feature type="region of interest" description="Disordered" evidence="11">
    <location>
        <begin position="2589"/>
        <end position="2608"/>
    </location>
</feature>
<dbReference type="PROSITE" id="PS50075">
    <property type="entry name" value="CARRIER"/>
    <property type="match status" value="2"/>
</dbReference>
<dbReference type="Pfam" id="PF07993">
    <property type="entry name" value="NAD_binding_4"/>
    <property type="match status" value="1"/>
</dbReference>
<feature type="compositionally biased region" description="Acidic residues" evidence="11">
    <location>
        <begin position="2671"/>
        <end position="2680"/>
    </location>
</feature>
<feature type="compositionally biased region" description="Basic and acidic residues" evidence="11">
    <location>
        <begin position="2681"/>
        <end position="2690"/>
    </location>
</feature>
<dbReference type="InterPro" id="IPR032821">
    <property type="entry name" value="PKS_assoc"/>
</dbReference>
<dbReference type="InterPro" id="IPR001227">
    <property type="entry name" value="Ac_transferase_dom_sf"/>
</dbReference>
<dbReference type="InterPro" id="IPR045851">
    <property type="entry name" value="AMP-bd_C_sf"/>
</dbReference>
<evidence type="ECO:0000259" key="14">
    <source>
        <dbReference type="PROSITE" id="PS52019"/>
    </source>
</evidence>
<dbReference type="Pfam" id="PF00668">
    <property type="entry name" value="Condensation"/>
    <property type="match status" value="1"/>
</dbReference>
<feature type="region of interest" description="N-terminal hotdog fold" evidence="10">
    <location>
        <begin position="984"/>
        <end position="1125"/>
    </location>
</feature>
<evidence type="ECO:0000256" key="4">
    <source>
        <dbReference type="ARBA" id="ARBA00022603"/>
    </source>
</evidence>
<evidence type="ECO:0000256" key="2">
    <source>
        <dbReference type="ARBA" id="ARBA00022553"/>
    </source>
</evidence>
<feature type="compositionally biased region" description="Basic and acidic residues" evidence="11">
    <location>
        <begin position="3335"/>
        <end position="3349"/>
    </location>
</feature>
<dbReference type="SUPFAM" id="SSF53901">
    <property type="entry name" value="Thiolase-like"/>
    <property type="match status" value="1"/>
</dbReference>
<dbReference type="SUPFAM" id="SSF47336">
    <property type="entry name" value="ACP-like"/>
    <property type="match status" value="2"/>
</dbReference>
<dbReference type="InterPro" id="IPR036291">
    <property type="entry name" value="NAD(P)-bd_dom_sf"/>
</dbReference>
<dbReference type="CDD" id="cd05930">
    <property type="entry name" value="A_NRPS"/>
    <property type="match status" value="1"/>
</dbReference>
<comment type="caution">
    <text evidence="15">The sequence shown here is derived from an EMBL/GenBank/DDBJ whole genome shotgun (WGS) entry which is preliminary data.</text>
</comment>
<evidence type="ECO:0000256" key="9">
    <source>
        <dbReference type="ARBA" id="ARBA00029443"/>
    </source>
</evidence>
<dbReference type="Pfam" id="PF08242">
    <property type="entry name" value="Methyltransf_12"/>
    <property type="match status" value="1"/>
</dbReference>
<dbReference type="GO" id="GO:0031177">
    <property type="term" value="F:phosphopantetheine binding"/>
    <property type="evidence" value="ECO:0007669"/>
    <property type="project" value="InterPro"/>
</dbReference>
<feature type="active site" description="Proton donor; for dehydratase activity" evidence="10">
    <location>
        <position position="1216"/>
    </location>
</feature>
<dbReference type="InterPro" id="IPR016035">
    <property type="entry name" value="Acyl_Trfase/lysoPLipase"/>
</dbReference>
<dbReference type="Pfam" id="PF08659">
    <property type="entry name" value="KR"/>
    <property type="match status" value="1"/>
</dbReference>
<dbReference type="InterPro" id="IPR020807">
    <property type="entry name" value="PKS_DH"/>
</dbReference>
<organism evidence="15 16">
    <name type="scientific">Colletotrichum shisoi</name>
    <dbReference type="NCBI Taxonomy" id="2078593"/>
    <lineage>
        <taxon>Eukaryota</taxon>
        <taxon>Fungi</taxon>
        <taxon>Dikarya</taxon>
        <taxon>Ascomycota</taxon>
        <taxon>Pezizomycotina</taxon>
        <taxon>Sordariomycetes</taxon>
        <taxon>Hypocreomycetidae</taxon>
        <taxon>Glomerellales</taxon>
        <taxon>Glomerellaceae</taxon>
        <taxon>Colletotrichum</taxon>
        <taxon>Colletotrichum destructivum species complex</taxon>
    </lineage>
</organism>
<gene>
    <name evidence="15" type="primary">TenS-1</name>
    <name evidence="15" type="ORF">CSHISOI_06728</name>
</gene>
<dbReference type="OrthoDB" id="416786at2759"/>
<dbReference type="InterPro" id="IPR036736">
    <property type="entry name" value="ACP-like_sf"/>
</dbReference>
<feature type="compositionally biased region" description="Polar residues" evidence="11">
    <location>
        <begin position="2470"/>
        <end position="2480"/>
    </location>
</feature>
<dbReference type="SUPFAM" id="SSF55048">
    <property type="entry name" value="Probable ACP-binding domain of malonyl-CoA ACP transacylase"/>
    <property type="match status" value="1"/>
</dbReference>
<dbReference type="InterPro" id="IPR013217">
    <property type="entry name" value="Methyltransf_12"/>
</dbReference>
<protein>
    <submittedName>
        <fullName evidence="15">Tenellin synthetase</fullName>
    </submittedName>
</protein>
<feature type="region of interest" description="Disordered" evidence="11">
    <location>
        <begin position="2469"/>
        <end position="2491"/>
    </location>
</feature>
<dbReference type="Pfam" id="PF00501">
    <property type="entry name" value="AMP-binding"/>
    <property type="match status" value="1"/>
</dbReference>
<dbReference type="InterPro" id="IPR009081">
    <property type="entry name" value="PP-bd_ACP"/>
</dbReference>
<evidence type="ECO:0000259" key="12">
    <source>
        <dbReference type="PROSITE" id="PS50075"/>
    </source>
</evidence>
<evidence type="ECO:0000259" key="13">
    <source>
        <dbReference type="PROSITE" id="PS52004"/>
    </source>
</evidence>
<keyword evidence="6" id="KW-0677">Repeat</keyword>
<dbReference type="SUPFAM" id="SSF52777">
    <property type="entry name" value="CoA-dependent acyltransferases"/>
    <property type="match status" value="2"/>
</dbReference>
<feature type="region of interest" description="Disordered" evidence="11">
    <location>
        <begin position="3335"/>
        <end position="3357"/>
    </location>
</feature>
<keyword evidence="8" id="KW-0511">Multifunctional enzyme</keyword>
<dbReference type="SUPFAM" id="SSF52151">
    <property type="entry name" value="FabD/lysophospholipase-like"/>
    <property type="match status" value="1"/>
</dbReference>
<dbReference type="InterPro" id="IPR014043">
    <property type="entry name" value="Acyl_transferase_dom"/>
</dbReference>
<dbReference type="SMART" id="SM00826">
    <property type="entry name" value="PKS_DH"/>
    <property type="match status" value="1"/>
</dbReference>
<dbReference type="SMART" id="SM00825">
    <property type="entry name" value="PKS_KS"/>
    <property type="match status" value="1"/>
</dbReference>
<keyword evidence="16" id="KW-1185">Reference proteome</keyword>
<dbReference type="CDD" id="cd19532">
    <property type="entry name" value="C_PKS-NRPS"/>
    <property type="match status" value="1"/>
</dbReference>
<evidence type="ECO:0000256" key="8">
    <source>
        <dbReference type="ARBA" id="ARBA00023268"/>
    </source>
</evidence>
<dbReference type="InterPro" id="IPR006162">
    <property type="entry name" value="Ppantetheine_attach_site"/>
</dbReference>
<feature type="domain" description="Carrier" evidence="12">
    <location>
        <begin position="2496"/>
        <end position="2585"/>
    </location>
</feature>
<dbReference type="GO" id="GO:0004315">
    <property type="term" value="F:3-oxoacyl-[acyl-carrier-protein] synthase activity"/>
    <property type="evidence" value="ECO:0007669"/>
    <property type="project" value="InterPro"/>
</dbReference>
<dbReference type="PROSITE" id="PS00012">
    <property type="entry name" value="PHOSPHOPANTETHEINE"/>
    <property type="match status" value="1"/>
</dbReference>
<keyword evidence="1" id="KW-0596">Phosphopantetheine</keyword>
<dbReference type="SUPFAM" id="SSF56801">
    <property type="entry name" value="Acetyl-CoA synthetase-like"/>
    <property type="match status" value="1"/>
</dbReference>
<dbReference type="SMART" id="SM00823">
    <property type="entry name" value="PKS_PP"/>
    <property type="match status" value="2"/>
</dbReference>
<evidence type="ECO:0000313" key="16">
    <source>
        <dbReference type="Proteomes" id="UP000326340"/>
    </source>
</evidence>
<dbReference type="InterPro" id="IPR057326">
    <property type="entry name" value="KR_dom"/>
</dbReference>
<dbReference type="InterPro" id="IPR014030">
    <property type="entry name" value="Ketoacyl_synth_N"/>
</dbReference>
<dbReference type="Gene3D" id="3.10.129.110">
    <property type="entry name" value="Polyketide synthase dehydratase"/>
    <property type="match status" value="1"/>
</dbReference>
<dbReference type="InterPro" id="IPR049552">
    <property type="entry name" value="PKS_DH_N"/>
</dbReference>
<evidence type="ECO:0000256" key="5">
    <source>
        <dbReference type="ARBA" id="ARBA00022679"/>
    </source>
</evidence>
<dbReference type="Gene3D" id="3.40.50.150">
    <property type="entry name" value="Vaccinia Virus protein VP39"/>
    <property type="match status" value="1"/>
</dbReference>
<feature type="domain" description="Ketosynthase family 3 (KS3)" evidence="13">
    <location>
        <begin position="9"/>
        <end position="458"/>
    </location>
</feature>
<dbReference type="GO" id="GO:0006633">
    <property type="term" value="P:fatty acid biosynthetic process"/>
    <property type="evidence" value="ECO:0007669"/>
    <property type="project" value="InterPro"/>
</dbReference>
<dbReference type="InterPro" id="IPR000873">
    <property type="entry name" value="AMP-dep_synth/lig_dom"/>
</dbReference>
<dbReference type="EMBL" id="PUHP01000644">
    <property type="protein sequence ID" value="TQN68727.1"/>
    <property type="molecule type" value="Genomic_DNA"/>
</dbReference>
<dbReference type="GO" id="GO:0004312">
    <property type="term" value="F:fatty acid synthase activity"/>
    <property type="evidence" value="ECO:0007669"/>
    <property type="project" value="TreeGrafter"/>
</dbReference>
<dbReference type="SMART" id="SM00822">
    <property type="entry name" value="PKS_KR"/>
    <property type="match status" value="1"/>
</dbReference>
<dbReference type="InterPro" id="IPR016036">
    <property type="entry name" value="Malonyl_transacylase_ACP-bd"/>
</dbReference>
<dbReference type="GO" id="GO:0032259">
    <property type="term" value="P:methylation"/>
    <property type="evidence" value="ECO:0007669"/>
    <property type="project" value="UniProtKB-KW"/>
</dbReference>
<dbReference type="Gene3D" id="3.40.47.10">
    <property type="match status" value="1"/>
</dbReference>
<dbReference type="Pfam" id="PF16197">
    <property type="entry name" value="KAsynt_C_assoc"/>
    <property type="match status" value="1"/>
</dbReference>
<dbReference type="InterPro" id="IPR013968">
    <property type="entry name" value="PKS_KR"/>
</dbReference>
<dbReference type="Gene3D" id="3.40.366.10">
    <property type="entry name" value="Malonyl-Coenzyme A Acyl Carrier Protein, domain 2"/>
    <property type="match status" value="1"/>
</dbReference>
<keyword evidence="5" id="KW-0808">Transferase</keyword>
<proteinExistence type="inferred from homology"/>
<feature type="domain" description="PKS/mFAS DH" evidence="14">
    <location>
        <begin position="984"/>
        <end position="1315"/>
    </location>
</feature>
<dbReference type="PROSITE" id="PS52004">
    <property type="entry name" value="KS3_2"/>
    <property type="match status" value="1"/>
</dbReference>
<keyword evidence="3" id="KW-0436">Ligase</keyword>
<dbReference type="Pfam" id="PF00698">
    <property type="entry name" value="Acyl_transf_1"/>
    <property type="match status" value="1"/>
</dbReference>
<evidence type="ECO:0000256" key="11">
    <source>
        <dbReference type="SAM" id="MobiDB-lite"/>
    </source>
</evidence>
<name>A0A5Q4BQ52_9PEZI</name>
<dbReference type="SUPFAM" id="SSF53335">
    <property type="entry name" value="S-adenosyl-L-methionine-dependent methyltransferases"/>
    <property type="match status" value="1"/>
</dbReference>
<feature type="compositionally biased region" description="Polar residues" evidence="11">
    <location>
        <begin position="2631"/>
        <end position="2643"/>
    </location>
</feature>
<dbReference type="InterPro" id="IPR050091">
    <property type="entry name" value="PKS_NRPS_Biosynth_Enz"/>
</dbReference>
<keyword evidence="2" id="KW-0597">Phosphoprotein</keyword>
<dbReference type="Gene3D" id="3.30.300.30">
    <property type="match status" value="1"/>
</dbReference>
<dbReference type="InterPro" id="IPR014031">
    <property type="entry name" value="Ketoacyl_synth_C"/>
</dbReference>
<dbReference type="InterPro" id="IPR042104">
    <property type="entry name" value="PKS_dehydratase_sf"/>
</dbReference>
<dbReference type="Gene3D" id="3.30.559.10">
    <property type="entry name" value="Chloramphenicol acetyltransferase-like domain"/>
    <property type="match status" value="1"/>
</dbReference>
<dbReference type="InterPro" id="IPR018201">
    <property type="entry name" value="Ketoacyl_synth_AS"/>
</dbReference>
<feature type="region of interest" description="C-terminal hotdog fold" evidence="10">
    <location>
        <begin position="1146"/>
        <end position="1315"/>
    </location>
</feature>
<dbReference type="SUPFAM" id="SSF51735">
    <property type="entry name" value="NAD(P)-binding Rossmann-fold domains"/>
    <property type="match status" value="2"/>
</dbReference>
<dbReference type="InterPro" id="IPR049900">
    <property type="entry name" value="PKS_mFAS_DH"/>
</dbReference>
<dbReference type="Pfam" id="PF00550">
    <property type="entry name" value="PP-binding"/>
    <property type="match status" value="2"/>
</dbReference>
<dbReference type="PANTHER" id="PTHR43775:SF20">
    <property type="entry name" value="HYBRID PKS-NRPS SYNTHETASE APDA"/>
    <property type="match status" value="1"/>
</dbReference>
<evidence type="ECO:0000256" key="6">
    <source>
        <dbReference type="ARBA" id="ARBA00022737"/>
    </source>
</evidence>
<dbReference type="InterPro" id="IPR016039">
    <property type="entry name" value="Thiolase-like"/>
</dbReference>
<dbReference type="PANTHER" id="PTHR43775">
    <property type="entry name" value="FATTY ACID SYNTHASE"/>
    <property type="match status" value="1"/>
</dbReference>
<feature type="active site" description="Proton acceptor; for dehydratase activity" evidence="10">
    <location>
        <position position="1016"/>
    </location>
</feature>
<evidence type="ECO:0000256" key="7">
    <source>
        <dbReference type="ARBA" id="ARBA00023002"/>
    </source>
</evidence>
<dbReference type="GO" id="GO:0016491">
    <property type="term" value="F:oxidoreductase activity"/>
    <property type="evidence" value="ECO:0007669"/>
    <property type="project" value="UniProtKB-KW"/>
</dbReference>
<dbReference type="InterPro" id="IPR023213">
    <property type="entry name" value="CAT-like_dom_sf"/>
</dbReference>
<evidence type="ECO:0000256" key="3">
    <source>
        <dbReference type="ARBA" id="ARBA00022598"/>
    </source>
</evidence>
<dbReference type="Gene3D" id="1.10.1200.10">
    <property type="entry name" value="ACP-like"/>
    <property type="match status" value="1"/>
</dbReference>
<dbReference type="SMART" id="SM00827">
    <property type="entry name" value="PKS_AT"/>
    <property type="match status" value="1"/>
</dbReference>
<dbReference type="Pfam" id="PF02801">
    <property type="entry name" value="Ketoacyl-synt_C"/>
    <property type="match status" value="1"/>
</dbReference>
<dbReference type="PROSITE" id="PS00606">
    <property type="entry name" value="KS3_1"/>
    <property type="match status" value="1"/>
</dbReference>
<dbReference type="Gene3D" id="3.40.50.12780">
    <property type="entry name" value="N-terminal domain of ligase-like"/>
    <property type="match status" value="1"/>
</dbReference>
<dbReference type="GO" id="GO:0009403">
    <property type="term" value="P:toxin biosynthetic process"/>
    <property type="evidence" value="ECO:0007669"/>
    <property type="project" value="UniProtKB-ARBA"/>
</dbReference>
<dbReference type="InterPro" id="IPR020841">
    <property type="entry name" value="PKS_Beta-ketoAc_synthase_dom"/>
</dbReference>
<feature type="compositionally biased region" description="Low complexity" evidence="11">
    <location>
        <begin position="2644"/>
        <end position="2670"/>
    </location>
</feature>
<keyword evidence="4" id="KW-0489">Methyltransferase</keyword>
<keyword evidence="7" id="KW-0560">Oxidoreductase</keyword>
<dbReference type="InterPro" id="IPR029063">
    <property type="entry name" value="SAM-dependent_MTases_sf"/>
</dbReference>
<dbReference type="CDD" id="cd00833">
    <property type="entry name" value="PKS"/>
    <property type="match status" value="1"/>
</dbReference>
<feature type="domain" description="Carrier" evidence="12">
    <location>
        <begin position="3769"/>
        <end position="3844"/>
    </location>
</feature>
<dbReference type="InterPro" id="IPR049551">
    <property type="entry name" value="PKS_DH_C"/>
</dbReference>
<sequence>MSTVGILPEDPIAIIGSACRFPGGCDSPSKLWELLQAPRDIRKQFDPKRLNLNRFHNANGQTHGSTDVQGLSYLLEEDTRVFDAAFFGISPVVASGMDPQQRLLLEVSYEACESAGVTLDQLRGSQTSVHVGSMSNDYGVIQARDPETMHKYNATGAHAPSIIANRVSYVFDLKGPSVSIDTACSSSLVALHQAVQGLRAGDCDAAIVGGTNLIMDPGPYIAESKLQMLSPESQCRMWDAAANGYGRGEGVAALLLKPLAKALADGDLIQGVLRATGVNSDGQSPGITMPFAPAQTDLIRRTYRRAGLDPLRETDRPQYFECHGTGTQAGDPVEASAVHDVFFGAPNQDAQPELEQIDAAKPKTLVVGSIKTIIGHTEGCAGLAGVIKVLLMLKHQTIPPNMLFNQLNPKIAPFYGPGALEIATKTMTWPARPAGTPMRASVNSFGFGGTNAHAIIEGVPKAEDVQEQEQQRKKSEGAIGPLIFSAQSEAALLRNVQAYLDHAEKQADSLDLRDLCLVLQSHRSTHRVRTFFTGETREDMLGAMVQFVSSHTGKTKAGDIGFIPRLIDPAEAPGILGIFTGQGAQRATMGRQLAAASPIFQRSLEVCNAVLQHNLPAGHGHAPTWSLIDELSKEADASRLGEAELAQPLCTALQIAQVDVLAASGIRLDAVVGHSSGEIAAAYAAGLISREAAMQIAYYRGFYVHLARTSTAAGGGMMAVGLSLQTATELCRQPQFVGRLVVAASNAPQSCTLSGDRDAVDEAREHLERENVFARLLLVDTAYHSHHMAACADAYLQALLACNIVVKPGKSRGRGACVWNSSVRGDARLVRRGGEAELMAALKGPYWVANMVQMVKFSQALESAVWHGGPFDVAIELGPHPALKGPVEQTIKAAYGAAPRYASLLRRKTSEVAVVQEAIGAVWEQLGPQHVDFKSYRSIWGKRETSGTPKILADLPSYNWDHNRVYWRESRNSARYRTLADKAHELLGRRVPDDNDHELRWRNVLRLREIPWLRGHEVLREVLLPGAAYVSIAAQAAQYIAGVRPVVQIAVEDVDILRPVVVPDNADGVETLLTVQVLPADHHGIKDKADQVVQARFAYYVCPNEVTGAMMHTCSGSLTIHLGAVGSGAGPTSPVLPPREPTLDTAVHVDGEAIHDMFGRIGLNYRDAFAAMKICNRSLGYAAATAVWPADSDSDADAASLGPSSSSYVLHPVILDVAFQALFVAHAHPASLLLKRAMLPSHIDRVLIDPNVSLPTTNAAVSSTTCHIDAWVTEATGATLDGDVSLYAGGGETSGCAFAQVEGLRTRAAGGLDASQDRHIFCRTAHGRDVSVMGLTPPPRDPVQDERTLRVNEATERLTLWYISRVLDEVKMPPPASGEPDSLQWHHRRMLDAFAHHLDLVQQGRHPLVCRAWLSDGPENIAALDQEYGDTVEFRLVHAVGGSLARVVLGEAHLLLQVMQQEDLLNRFYMQNNTSLTTNRAVGQLMKQIAFKFPRCNMLEIGAGTGGTTWSVLNAVDDLYDSYTFTDVSPAFFPAAEEKFAAFDRVAYRTLNIEQGVEGQGFAPHSYDVVIAANVLHATRSLEDTLARTRTLLRPGGYLVLLETTGTQSMVGFLFGGLPGWWQSTEPSRRFGPTVSALEWHRLLGRAGFSGADTVLHDSPDESRHVTSCIVSQAVDPDVLRLRSPLDFVAPDDLLPPPSSPLLLIGGQRLATTRVIDGISRLLPTSWRSLLRIIPSIDDIDLDDVSLSRADVLSLHDADEPLFATLPMPETRLHRLQHLFMSASSLLWVTDTGVTSNRASMIRGITRVVPKEMPHLSVQVLGLEAGAGPAVDARRCVEALLRLRHMTNFREEKRQTPFPLWSVEPECEVSVDGEVRIPRVMPAAALNERIAVKAISNVNGRMELRRFVEHSRGDVQIDVEYGLHIPTHGQGSPVYLVCGRADDGHAMALSSSNVSRSSFDQEQQVQVDASRCTPTFIRAVADALLRRAVIYHVQSQATTADVGPELVALLFNPTQDVAVKLATELKAEIDGMKVCCVTSRTDGETPPGWIRVHANMSRRMVKQHLPHRVDLFVDFSIDSGPLGTGVWERFKACLPSTSRKIAFNGQLLQQFLPQRLETKSEKNTFETLYKSASIAETIMEEADDSTLTTTIKAADLSGKHAASLSRQQYLCDWRVRDALPLTVQPPEADFDPRGLLRSDRTYIIMGGSGGLGLSLTRWMIRHGARHIVITSRRADPNPNLQTEARRAGAQVHTLAVDVTQREQVDSAITKVRETMPPIAGVCNLSMVLHDAMFLDMTADQLNETLAPKVAGTENLDAIFHGGAEPLDFFIVTSSAASTIGNVAQANYHAGNLFMDAVVASRRARGLPASVVHIGWVADTGYITRFAKERQLADHFRSIRLTPLSETDVQDAFAMAVQASRVESVSSPDPDIEHDITMGLAPPTAPMQPGQVSKAIWTSDPRLMALHPYSALSTDSQQQRNQRADGRSGAASVREQVAGAETEDDAVALVAAAFGAKLETMLQLPAGAVHERNGLERPIVDLGIDSLVAVEIRTWFLKELDTEVPIVKILGGETVLQASVKAAKKLLADRKEVPPEADETKEPKGVEKVREVVGHVLNKSSTQAAGDKEPQSAATPTTVDSNAISTDSGSSGSSGSVVDKSGSGSESPETASPDDDEDEPESEIRDTKDTAPEPVIVREAPMSAAQSRFWFVHKHSDSPAACNNAFYYRLQGCVNPARLRHALRLVAGHHECLRTCYYPRLEDGHPMQGIAAPSESAIRLTHTEHARDGIETALRQVLAGFKTRAWDLERGQTMAVALLSFRGEQPTDKDAKEYGYLVLGYHHITLDGWSVALFWRDVDRAYRMQPLTPIGRGPSYVDYSLHQLSEEASGVLEEDVAFWRAEFASSLPDALPLLPMARGPDRASLVRRQQDKQQSAHNLDQELTSAQLDAVKSLSQRLRVSPFHVHLALLQVLLARLAGIEDVCIGVVDANRRDDRFVNTLGCFVNMLPVRATVPSGSITPGAEPGGPDFASIARAASRKAMAVFAHGTVPFDRILDVAAAPRATESHPLFQAAINYRTSGAGGIDIWDLPLGTDARMHLSWRGAKEAENPYDVSLGFFETPSGCLAQIWCSSALYGPDACRSLLDMYLRLLEAVAGDPSVPVHSLSLYDEADPRVLRAIEAGRGAEIRFEWVDAGAGAGAEAGLMALSRRVREMCRLHPNRTAVTDAAASVSYAQLEARIRRMARRLQEAGVDACHVAVLCEPSIDGIVAMLAVLEAGGVYVPLDVSLPDSRHSNIIRLCEPVLVVFHAPTEQRIKGLLAAGVGGEQLRAFEVDTDHSHDNVHHDRNDDSSNPSRSATSPSFLLFTSGSTGTPNGVLLTQANFANHVALKTQAFEINQDDCVLQQSSLGFDMALIQTFSALANGARLVIAPSDIRRDPVALAALVRREAVSMTIATPTEYLVWIDAAFDDLSQAEVWRLVFSGGEQVPLRLTTELSRLRISGMRFTNCYGPTEITAAASFQPISLDGKGKSAQGTSCLASPDAPSAIWRPYAVGKALPNYTVCIINAAGSPQPLGHTGEICIGGAGVALGYLNQPNLTRVRFVTGIPGMTGTVYRTGDKGRLLADGTLLCLGRLEGDTQIKLRGQRIDLQEVEAAVLRAADGAFASVVVSRRRLDGREDDVLIAHATLAGLESAWDDENAGLAKVLARVRLPQAFIPAAVYILEKMPTTPNGKLDRKAIARLPLPAGTADHKTKFGSEVDTDIATEKLTVHQGELRLLWERVLPALGDKRIGPSSDFFLCGGNSLLLMKLQRAVKETTGVDISTKCMYEATTLRAMTHAVFDDSESGAGREENTRIDWEAETAVPVWLQDQIKKIEAPTKTVNKIETEGIEVLLTGATSFPGSHILTALLHHPAVRKVHCIATSSDRQTDSLPFPPESTAKVAYYTGSLLSPTLGLMPAERDALTQAVDVIVHTGAHGHCLNRYTTLRRPNLEALHVLASMALPRAIPLLFLSSPRCLLLAGDTNIPRSPGSLRDNPPVDRCDGYTASKWAGEVFLENLTSHFRNGKAGTGLKVAVHRSCTLVSDQAPNSDAMNGILRYSLAMRCVPRLRRAEGFLDFSPVDVVVGKIVTAAVELTGPATVAFADATSSLISFCHHSGGVKTPFAQFRAHMETVYGEEFEEVDMEEWLVRAGRRGLDPLITAYIEALLESRMPLVSPYLGA</sequence>
<dbReference type="Gene3D" id="3.30.559.30">
    <property type="entry name" value="Nonribosomal peptide synthetase, condensation domain"/>
    <property type="match status" value="1"/>
</dbReference>
<evidence type="ECO:0000256" key="1">
    <source>
        <dbReference type="ARBA" id="ARBA00022450"/>
    </source>
</evidence>
<reference evidence="15 16" key="1">
    <citation type="journal article" date="2019" name="Sci. Rep.">
        <title>Colletotrichum shisoi sp. nov., an anthracnose pathogen of Perilla frutescens in Japan: molecular phylogenetic, morphological and genomic evidence.</title>
        <authorList>
            <person name="Gan P."/>
            <person name="Tsushima A."/>
            <person name="Hiroyama R."/>
            <person name="Narusaka M."/>
            <person name="Takano Y."/>
            <person name="Narusaka Y."/>
            <person name="Kawaradani M."/>
            <person name="Damm U."/>
            <person name="Shirasu K."/>
        </authorList>
    </citation>
    <scope>NUCLEOTIDE SEQUENCE [LARGE SCALE GENOMIC DNA]</scope>
    <source>
        <strain evidence="15 16">PG-2018a</strain>
    </source>
</reference>
<dbReference type="Proteomes" id="UP000326340">
    <property type="component" value="Unassembled WGS sequence"/>
</dbReference>